<proteinExistence type="predicted"/>
<dbReference type="GO" id="GO:0006614">
    <property type="term" value="P:SRP-dependent cotranslational protein targeting to membrane"/>
    <property type="evidence" value="ECO:0007669"/>
    <property type="project" value="InterPro"/>
</dbReference>
<feature type="non-terminal residue" evidence="1">
    <location>
        <position position="191"/>
    </location>
</feature>
<gene>
    <name evidence="1" type="ORF">Agub_g1626</name>
</gene>
<sequence length="191" mass="19866">EGELRMAIKLGRETLFEEELEEEEVGQVLAPLTAQLAYVLGRSGRAAEAGELYDSLLKGSQPLSDEATRALALNNSLADAPQRLEPGPHNRKHINSATKRLEALIERPGGHSAAAAAAAAASDAAGSEGGIGSLAGLLARHTPAGSLPRLVEGLESRLGAAQKMQLMLNLGLLYLLGGRYDAARELAGVLG</sequence>
<keyword evidence="2" id="KW-1185">Reference proteome</keyword>
<feature type="non-terminal residue" evidence="1">
    <location>
        <position position="1"/>
    </location>
</feature>
<dbReference type="InterPro" id="IPR026270">
    <property type="entry name" value="SRP72"/>
</dbReference>
<accession>A0AAD3DID4</accession>
<dbReference type="Proteomes" id="UP001054857">
    <property type="component" value="Unassembled WGS sequence"/>
</dbReference>
<dbReference type="GO" id="GO:0043022">
    <property type="term" value="F:ribosome binding"/>
    <property type="evidence" value="ECO:0007669"/>
    <property type="project" value="TreeGrafter"/>
</dbReference>
<dbReference type="AlphaFoldDB" id="A0AAD3DID4"/>
<dbReference type="GO" id="GO:0008312">
    <property type="term" value="F:7S RNA binding"/>
    <property type="evidence" value="ECO:0007669"/>
    <property type="project" value="TreeGrafter"/>
</dbReference>
<comment type="caution">
    <text evidence="1">The sequence shown here is derived from an EMBL/GenBank/DDBJ whole genome shotgun (WGS) entry which is preliminary data.</text>
</comment>
<organism evidence="1 2">
    <name type="scientific">Astrephomene gubernaculifera</name>
    <dbReference type="NCBI Taxonomy" id="47775"/>
    <lineage>
        <taxon>Eukaryota</taxon>
        <taxon>Viridiplantae</taxon>
        <taxon>Chlorophyta</taxon>
        <taxon>core chlorophytes</taxon>
        <taxon>Chlorophyceae</taxon>
        <taxon>CS clade</taxon>
        <taxon>Chlamydomonadales</taxon>
        <taxon>Astrephomenaceae</taxon>
        <taxon>Astrephomene</taxon>
    </lineage>
</organism>
<dbReference type="EMBL" id="BMAR01000001">
    <property type="protein sequence ID" value="GFR40962.1"/>
    <property type="molecule type" value="Genomic_DNA"/>
</dbReference>
<reference evidence="1 2" key="1">
    <citation type="journal article" date="2021" name="Sci. Rep.">
        <title>Genome sequencing of the multicellular alga Astrephomene provides insights into convergent evolution of germ-soma differentiation.</title>
        <authorList>
            <person name="Yamashita S."/>
            <person name="Yamamoto K."/>
            <person name="Matsuzaki R."/>
            <person name="Suzuki S."/>
            <person name="Yamaguchi H."/>
            <person name="Hirooka S."/>
            <person name="Minakuchi Y."/>
            <person name="Miyagishima S."/>
            <person name="Kawachi M."/>
            <person name="Toyoda A."/>
            <person name="Nozaki H."/>
        </authorList>
    </citation>
    <scope>NUCLEOTIDE SEQUENCE [LARGE SCALE GENOMIC DNA]</scope>
    <source>
        <strain evidence="1 2">NIES-4017</strain>
    </source>
</reference>
<evidence type="ECO:0000313" key="2">
    <source>
        <dbReference type="Proteomes" id="UP001054857"/>
    </source>
</evidence>
<dbReference type="PANTHER" id="PTHR14094:SF9">
    <property type="entry name" value="SIGNAL RECOGNITION PARTICLE SUBUNIT SRP72"/>
    <property type="match status" value="1"/>
</dbReference>
<evidence type="ECO:0000313" key="1">
    <source>
        <dbReference type="EMBL" id="GFR40962.1"/>
    </source>
</evidence>
<dbReference type="GO" id="GO:0005786">
    <property type="term" value="C:signal recognition particle, endoplasmic reticulum targeting"/>
    <property type="evidence" value="ECO:0007669"/>
    <property type="project" value="TreeGrafter"/>
</dbReference>
<name>A0AAD3DID4_9CHLO</name>
<dbReference type="PANTHER" id="PTHR14094">
    <property type="entry name" value="SIGNAL RECOGNITION PARTICLE 72"/>
    <property type="match status" value="1"/>
</dbReference>
<protein>
    <submittedName>
        <fullName evidence="1">Uncharacterized protein</fullName>
    </submittedName>
</protein>